<dbReference type="KEGG" id="uam:UABAM_05562"/>
<proteinExistence type="predicted"/>
<reference evidence="1 2" key="1">
    <citation type="submission" date="2019-08" db="EMBL/GenBank/DDBJ databases">
        <title>Complete genome sequence of Candidatus Uab amorphum.</title>
        <authorList>
            <person name="Shiratori T."/>
            <person name="Suzuki S."/>
            <person name="Kakizawa Y."/>
            <person name="Ishida K."/>
        </authorList>
    </citation>
    <scope>NUCLEOTIDE SEQUENCE [LARGE SCALE GENOMIC DNA]</scope>
    <source>
        <strain evidence="1 2">SRT547</strain>
    </source>
</reference>
<dbReference type="InterPro" id="IPR008930">
    <property type="entry name" value="Terpenoid_cyclase/PrenylTrfase"/>
</dbReference>
<dbReference type="EMBL" id="AP019860">
    <property type="protein sequence ID" value="BBM87159.1"/>
    <property type="molecule type" value="Genomic_DNA"/>
</dbReference>
<dbReference type="SUPFAM" id="SSF48239">
    <property type="entry name" value="Terpenoid cyclases/Protein prenyltransferases"/>
    <property type="match status" value="1"/>
</dbReference>
<dbReference type="RefSeq" id="WP_151971187.1">
    <property type="nucleotide sequence ID" value="NZ_AP019860.1"/>
</dbReference>
<sequence>MDIQKIENYIEVNARKLDLMLYHYFFKGGTTSAVIQELKNYQNEDGGFGHGLEPDVQAKESSVLATSIAFQYLTAAKVSRDEIMVKKGLKYLADNYNKEKQAWFNLTKPCMDSPRAPWWNYEKQFDSEQWGNPTAEILGYFIMYQPESNLLEDLKDKAIHRLNEIKKPEFHEIMCFTRLYEMSGTEFQKKVFSQLSELINRTIDKNVSNWGNYSATPFSYINSHQSPLFSIFDSSLINADLERVKNSIVNGDHWEPRWDWGDLNPNVWLKAKRDWIGKLTVESVAILKNFDFS</sequence>
<name>A0A5S9F6X7_UABAM</name>
<gene>
    <name evidence="1" type="ORF">UABAM_05562</name>
</gene>
<dbReference type="Gene3D" id="1.50.10.20">
    <property type="match status" value="1"/>
</dbReference>
<dbReference type="Proteomes" id="UP000326354">
    <property type="component" value="Chromosome"/>
</dbReference>
<keyword evidence="2" id="KW-1185">Reference proteome</keyword>
<evidence type="ECO:0000313" key="2">
    <source>
        <dbReference type="Proteomes" id="UP000326354"/>
    </source>
</evidence>
<dbReference type="AlphaFoldDB" id="A0A5S9F6X7"/>
<accession>A0A5S9F6X7</accession>
<evidence type="ECO:0000313" key="1">
    <source>
        <dbReference type="EMBL" id="BBM87159.1"/>
    </source>
</evidence>
<dbReference type="OrthoDB" id="3286086at2"/>
<protein>
    <submittedName>
        <fullName evidence="1">Uncharacterized protein</fullName>
    </submittedName>
</protein>
<organism evidence="1 2">
    <name type="scientific">Uabimicrobium amorphum</name>
    <dbReference type="NCBI Taxonomy" id="2596890"/>
    <lineage>
        <taxon>Bacteria</taxon>
        <taxon>Pseudomonadati</taxon>
        <taxon>Planctomycetota</taxon>
        <taxon>Candidatus Uabimicrobiia</taxon>
        <taxon>Candidatus Uabimicrobiales</taxon>
        <taxon>Candidatus Uabimicrobiaceae</taxon>
        <taxon>Candidatus Uabimicrobium</taxon>
    </lineage>
</organism>